<proteinExistence type="predicted"/>
<feature type="transmembrane region" description="Helical" evidence="1">
    <location>
        <begin position="112"/>
        <end position="130"/>
    </location>
</feature>
<dbReference type="EMBL" id="SNZH01000014">
    <property type="protein sequence ID" value="TDR39989.1"/>
    <property type="molecule type" value="Genomic_DNA"/>
</dbReference>
<keyword evidence="1" id="KW-1133">Transmembrane helix</keyword>
<gene>
    <name evidence="3" type="ORF">DFR29_11441</name>
</gene>
<dbReference type="InterPro" id="IPR025828">
    <property type="entry name" value="Put_sensor_dom"/>
</dbReference>
<dbReference type="RefSeq" id="WP_133820480.1">
    <property type="nucleotide sequence ID" value="NZ_SNZH01000014.1"/>
</dbReference>
<dbReference type="Pfam" id="PF13796">
    <property type="entry name" value="Sensor"/>
    <property type="match status" value="1"/>
</dbReference>
<feature type="transmembrane region" description="Helical" evidence="1">
    <location>
        <begin position="204"/>
        <end position="237"/>
    </location>
</feature>
<keyword evidence="1" id="KW-0812">Transmembrane</keyword>
<keyword evidence="4" id="KW-1185">Reference proteome</keyword>
<evidence type="ECO:0000259" key="2">
    <source>
        <dbReference type="Pfam" id="PF13796"/>
    </source>
</evidence>
<evidence type="ECO:0000313" key="3">
    <source>
        <dbReference type="EMBL" id="TDR39989.1"/>
    </source>
</evidence>
<feature type="transmembrane region" description="Helical" evidence="1">
    <location>
        <begin position="257"/>
        <end position="278"/>
    </location>
</feature>
<dbReference type="OrthoDB" id="6271694at2"/>
<comment type="caution">
    <text evidence="3">The sequence shown here is derived from an EMBL/GenBank/DDBJ whole genome shotgun (WGS) entry which is preliminary data.</text>
</comment>
<organism evidence="3 4">
    <name type="scientific">Tahibacter aquaticus</name>
    <dbReference type="NCBI Taxonomy" id="520092"/>
    <lineage>
        <taxon>Bacteria</taxon>
        <taxon>Pseudomonadati</taxon>
        <taxon>Pseudomonadota</taxon>
        <taxon>Gammaproteobacteria</taxon>
        <taxon>Lysobacterales</taxon>
        <taxon>Rhodanobacteraceae</taxon>
        <taxon>Tahibacter</taxon>
    </lineage>
</organism>
<sequence length="297" mass="33112">MNRPTPRSIDEYLDQLRDALGGQDPALIQDALYDAEDHLRAEFAEHPHTPPTELLARIANSYGAPDEVAEIYRDKEVVVQRALRTPARPPAKTALASFFGVALDPRAWASMFYMLLALPTGIFYFTWAVTGLSLSLGMIVLIIGLPLTVLFLATVHAISLVEGRIIEVMLGERMPRRPVYGPRNLPLLERVKNLFTDARTWGTLFYMVLMLPLGIFYFTVLITGLSIGLALMLNPLIYHFTGLGLININEDVWMAPLWLQPFQVVFGLLLLFGMMHLARGVGRLQGALAKQLLVQTG</sequence>
<protein>
    <submittedName>
        <fullName evidence="3">Sensor protein</fullName>
    </submittedName>
</protein>
<evidence type="ECO:0000313" key="4">
    <source>
        <dbReference type="Proteomes" id="UP000295293"/>
    </source>
</evidence>
<evidence type="ECO:0000256" key="1">
    <source>
        <dbReference type="SAM" id="Phobius"/>
    </source>
</evidence>
<dbReference type="AlphaFoldDB" id="A0A4R6YQ33"/>
<accession>A0A4R6YQ33</accession>
<dbReference type="Proteomes" id="UP000295293">
    <property type="component" value="Unassembled WGS sequence"/>
</dbReference>
<keyword evidence="1" id="KW-0472">Membrane</keyword>
<reference evidence="3 4" key="1">
    <citation type="submission" date="2019-03" db="EMBL/GenBank/DDBJ databases">
        <title>Genomic Encyclopedia of Type Strains, Phase IV (KMG-IV): sequencing the most valuable type-strain genomes for metagenomic binning, comparative biology and taxonomic classification.</title>
        <authorList>
            <person name="Goeker M."/>
        </authorList>
    </citation>
    <scope>NUCLEOTIDE SEQUENCE [LARGE SCALE GENOMIC DNA]</scope>
    <source>
        <strain evidence="3 4">DSM 21667</strain>
    </source>
</reference>
<feature type="domain" description="Putative sensor" evidence="2">
    <location>
        <begin position="113"/>
        <end position="293"/>
    </location>
</feature>
<feature type="transmembrane region" description="Helical" evidence="1">
    <location>
        <begin position="136"/>
        <end position="161"/>
    </location>
</feature>
<name>A0A4R6YQ33_9GAMM</name>
<dbReference type="Pfam" id="PF22564">
    <property type="entry name" value="HAAS"/>
    <property type="match status" value="1"/>
</dbReference>